<evidence type="ECO:0000313" key="1">
    <source>
        <dbReference type="EMBL" id="QTE03879.1"/>
    </source>
</evidence>
<reference evidence="1" key="1">
    <citation type="submission" date="2020-09" db="EMBL/GenBank/DDBJ databases">
        <title>Parvovirus dark matter in the feces of wild birds.</title>
        <authorList>
            <person name="Dai Z."/>
            <person name="Yang S."/>
            <person name="Zhang W."/>
        </authorList>
    </citation>
    <scope>NUCLEOTIDE SEQUENCE</scope>
    <source>
        <strain evidence="1">Thr173par01</strain>
    </source>
</reference>
<name>A0A8A4XDY9_9VIRU</name>
<dbReference type="EMBL" id="MW046461">
    <property type="protein sequence ID" value="QTE03879.1"/>
    <property type="molecule type" value="Genomic_DNA"/>
</dbReference>
<proteinExistence type="predicted"/>
<accession>A0A8A4XDY9</accession>
<organism evidence="1">
    <name type="scientific">Turdus pallidus Chaphamaparvovirus</name>
    <dbReference type="NCBI Taxonomy" id="2794492"/>
    <lineage>
        <taxon>Viruses</taxon>
        <taxon>Monodnaviria</taxon>
        <taxon>Shotokuvirae</taxon>
        <taxon>Cossaviricota</taxon>
        <taxon>Quintoviricetes</taxon>
        <taxon>Piccovirales</taxon>
        <taxon>Parvoviridae</taxon>
        <taxon>Hamaparvovirinae</taxon>
        <taxon>Chaphamaparvovirus</taxon>
    </lineage>
</organism>
<protein>
    <submittedName>
        <fullName evidence="1">Nonstructural protein 2</fullName>
    </submittedName>
</protein>
<sequence length="190" mass="21403">MLFGKTLRERVFGVTRKLQPLRKPGRGAQSGRLILTTQTRGPLLAQDQKHHLPKSSVSMDSGVPARFIITANGATSKEESLELLRDAKLLCRGRWSVECILTEQDPPYLFVTFTRYNIGVSKFKAGLGQLQWLVNIQRVPGELTAEEAIQYQSLVIKYDVQSTQELDLETTEESGYRGPAKSWGIKKRKL</sequence>